<comment type="caution">
    <text evidence="6">The sequence shown here is derived from an EMBL/GenBank/DDBJ whole genome shotgun (WGS) entry which is preliminary data.</text>
</comment>
<protein>
    <recommendedName>
        <fullName evidence="1">ATP-dependent DNA helicase</fullName>
        <ecNumber evidence="1">5.6.2.3</ecNumber>
    </recommendedName>
</protein>
<dbReference type="Gene3D" id="2.40.160.10">
    <property type="entry name" value="Porin"/>
    <property type="match status" value="1"/>
</dbReference>
<organism evidence="6">
    <name type="scientific">Zea mays</name>
    <name type="common">Maize</name>
    <dbReference type="NCBI Taxonomy" id="4577"/>
    <lineage>
        <taxon>Eukaryota</taxon>
        <taxon>Viridiplantae</taxon>
        <taxon>Streptophyta</taxon>
        <taxon>Embryophyta</taxon>
        <taxon>Tracheophyta</taxon>
        <taxon>Spermatophyta</taxon>
        <taxon>Magnoliopsida</taxon>
        <taxon>Liliopsida</taxon>
        <taxon>Poales</taxon>
        <taxon>Poaceae</taxon>
        <taxon>PACMAD clade</taxon>
        <taxon>Panicoideae</taxon>
        <taxon>Andropogonodae</taxon>
        <taxon>Andropogoneae</taxon>
        <taxon>Tripsacinae</taxon>
        <taxon>Zea</taxon>
    </lineage>
</organism>
<dbReference type="Proteomes" id="UP000251960">
    <property type="component" value="Chromosome 1"/>
</dbReference>
<dbReference type="GO" id="GO:0000723">
    <property type="term" value="P:telomere maintenance"/>
    <property type="evidence" value="ECO:0007669"/>
    <property type="project" value="InterPro"/>
</dbReference>
<dbReference type="GO" id="GO:0043139">
    <property type="term" value="F:5'-3' DNA helicase activity"/>
    <property type="evidence" value="ECO:0007669"/>
    <property type="project" value="UniProtKB-EC"/>
</dbReference>
<dbReference type="GO" id="GO:0006310">
    <property type="term" value="P:DNA recombination"/>
    <property type="evidence" value="ECO:0007669"/>
    <property type="project" value="UniProtKB-KW"/>
</dbReference>
<dbReference type="PANTHER" id="PTHR10492">
    <property type="match status" value="1"/>
</dbReference>
<dbReference type="FunFam" id="3.40.50.300:FF:002884">
    <property type="entry name" value="ATP-dependent DNA helicase"/>
    <property type="match status" value="1"/>
</dbReference>
<proteinExistence type="inferred from homology"/>
<evidence type="ECO:0000259" key="5">
    <source>
        <dbReference type="Pfam" id="PF21530"/>
    </source>
</evidence>
<accession>A0A317YE01</accession>
<dbReference type="InterPro" id="IPR010285">
    <property type="entry name" value="DNA_helicase_pif1-like_DEAD"/>
</dbReference>
<dbReference type="GO" id="GO:0016887">
    <property type="term" value="F:ATP hydrolysis activity"/>
    <property type="evidence" value="ECO:0007669"/>
    <property type="project" value="RHEA"/>
</dbReference>
<evidence type="ECO:0000313" key="6">
    <source>
        <dbReference type="EMBL" id="PWZ56885.1"/>
    </source>
</evidence>
<dbReference type="InterPro" id="IPR027246">
    <property type="entry name" value="Porin_Euk/Tom40"/>
</dbReference>
<keyword evidence="1" id="KW-0067">ATP-binding</keyword>
<comment type="catalytic activity">
    <reaction evidence="1">
        <text>ATP + H2O = ADP + phosphate + H(+)</text>
        <dbReference type="Rhea" id="RHEA:13065"/>
        <dbReference type="ChEBI" id="CHEBI:15377"/>
        <dbReference type="ChEBI" id="CHEBI:15378"/>
        <dbReference type="ChEBI" id="CHEBI:30616"/>
        <dbReference type="ChEBI" id="CHEBI:43474"/>
        <dbReference type="ChEBI" id="CHEBI:456216"/>
        <dbReference type="EC" id="5.6.2.3"/>
    </reaction>
</comment>
<keyword evidence="1" id="KW-0234">DNA repair</keyword>
<gene>
    <name evidence="6" type="primary">VDAC4</name>
    <name evidence="6" type="ORF">Zm00014a_030248</name>
</gene>
<dbReference type="InterPro" id="IPR027417">
    <property type="entry name" value="P-loop_NTPase"/>
</dbReference>
<dbReference type="GO" id="GO:0005741">
    <property type="term" value="C:mitochondrial outer membrane"/>
    <property type="evidence" value="ECO:0007669"/>
    <property type="project" value="InterPro"/>
</dbReference>
<keyword evidence="1" id="KW-0378">Hydrolase</keyword>
<keyword evidence="1" id="KW-0227">DNA damage</keyword>
<dbReference type="PANTHER" id="PTHR10492:SF92">
    <property type="entry name" value="ATP-DEPENDENT DNA HELICASE"/>
    <property type="match status" value="1"/>
</dbReference>
<feature type="domain" description="Helitron helicase-like" evidence="4">
    <location>
        <begin position="593"/>
        <end position="753"/>
    </location>
</feature>
<evidence type="ECO:0000259" key="4">
    <source>
        <dbReference type="Pfam" id="PF14214"/>
    </source>
</evidence>
<evidence type="ECO:0000256" key="2">
    <source>
        <dbReference type="SAM" id="MobiDB-lite"/>
    </source>
</evidence>
<feature type="domain" description="DNA helicase Pif1-like 2B" evidence="5">
    <location>
        <begin position="1406"/>
        <end position="1452"/>
    </location>
</feature>
<keyword evidence="1" id="KW-0547">Nucleotide-binding</keyword>
<comment type="similarity">
    <text evidence="1">Belongs to the helicase family.</text>
</comment>
<keyword evidence="1" id="KW-0347">Helicase</keyword>
<feature type="region of interest" description="Disordered" evidence="2">
    <location>
        <begin position="264"/>
        <end position="288"/>
    </location>
</feature>
<dbReference type="SUPFAM" id="SSF52540">
    <property type="entry name" value="P-loop containing nucleoside triphosphate hydrolases"/>
    <property type="match status" value="2"/>
</dbReference>
<dbReference type="GO" id="GO:0005524">
    <property type="term" value="F:ATP binding"/>
    <property type="evidence" value="ECO:0007669"/>
    <property type="project" value="UniProtKB-KW"/>
</dbReference>
<dbReference type="Pfam" id="PF14214">
    <property type="entry name" value="Helitron_like_N"/>
    <property type="match status" value="1"/>
</dbReference>
<dbReference type="Pfam" id="PF05970">
    <property type="entry name" value="PIF1"/>
    <property type="match status" value="1"/>
</dbReference>
<dbReference type="InterPro" id="IPR025476">
    <property type="entry name" value="Helitron_helicase-like"/>
</dbReference>
<evidence type="ECO:0000259" key="3">
    <source>
        <dbReference type="Pfam" id="PF05970"/>
    </source>
</evidence>
<comment type="cofactor">
    <cofactor evidence="1">
        <name>Mg(2+)</name>
        <dbReference type="ChEBI" id="CHEBI:18420"/>
    </cofactor>
</comment>
<name>A0A317YE01_MAIZE</name>
<reference evidence="6" key="1">
    <citation type="journal article" date="2018" name="Nat. Genet.">
        <title>Extensive intraspecific gene order and gene structural variations between Mo17 and other maize genomes.</title>
        <authorList>
            <person name="Sun S."/>
            <person name="Zhou Y."/>
            <person name="Chen J."/>
            <person name="Shi J."/>
            <person name="Zhao H."/>
            <person name="Zhao H."/>
            <person name="Song W."/>
            <person name="Zhang M."/>
            <person name="Cui Y."/>
            <person name="Dong X."/>
            <person name="Liu H."/>
            <person name="Ma X."/>
            <person name="Jiao Y."/>
            <person name="Wang B."/>
            <person name="Wei X."/>
            <person name="Stein J.C."/>
            <person name="Glaubitz J.C."/>
            <person name="Lu F."/>
            <person name="Yu G."/>
            <person name="Liang C."/>
            <person name="Fengler K."/>
            <person name="Li B."/>
            <person name="Rafalski A."/>
            <person name="Schnable P.S."/>
            <person name="Ware D.H."/>
            <person name="Buckler E.S."/>
            <person name="Lai J."/>
        </authorList>
    </citation>
    <scope>NUCLEOTIDE SEQUENCE [LARGE SCALE GENOMIC DNA]</scope>
    <source>
        <tissue evidence="6">Seedling</tissue>
    </source>
</reference>
<dbReference type="EC" id="5.6.2.3" evidence="1"/>
<evidence type="ECO:0000256" key="1">
    <source>
        <dbReference type="RuleBase" id="RU363044"/>
    </source>
</evidence>
<dbReference type="InterPro" id="IPR023614">
    <property type="entry name" value="Porin_dom_sf"/>
</dbReference>
<dbReference type="EMBL" id="NCVQ01000001">
    <property type="protein sequence ID" value="PWZ56885.1"/>
    <property type="molecule type" value="Genomic_DNA"/>
</dbReference>
<dbReference type="InterPro" id="IPR049163">
    <property type="entry name" value="Pif1-like_2B_dom"/>
</dbReference>
<dbReference type="GO" id="GO:0055085">
    <property type="term" value="P:transmembrane transport"/>
    <property type="evidence" value="ECO:0007669"/>
    <property type="project" value="InterPro"/>
</dbReference>
<dbReference type="Pfam" id="PF21530">
    <property type="entry name" value="Pif1_2B_dom"/>
    <property type="match status" value="1"/>
</dbReference>
<dbReference type="ExpressionAtlas" id="A0A317YE01">
    <property type="expression patterns" value="baseline and differential"/>
</dbReference>
<keyword evidence="1" id="KW-0233">DNA recombination</keyword>
<dbReference type="CDD" id="cd18809">
    <property type="entry name" value="SF1_C_RecD"/>
    <property type="match status" value="1"/>
</dbReference>
<dbReference type="Pfam" id="PF01459">
    <property type="entry name" value="Porin_3"/>
    <property type="match status" value="1"/>
</dbReference>
<dbReference type="GO" id="GO:0006281">
    <property type="term" value="P:DNA repair"/>
    <property type="evidence" value="ECO:0007669"/>
    <property type="project" value="UniProtKB-KW"/>
</dbReference>
<sequence length="1781" mass="202445">MDQMGYNVDRTPFTNISNTIITGNQNESNSLGPIVDARERKRQRDRERYAAMTVEQKNEKNRKRHEACQRNKGLPIKTQSSIDSFPDDCSTIDFKILSTQGIAGPPTLVSGTKNLTPVERESRRERLRLYNKTPRRKDAKTEYGRKHRALQSDTLNQESIAMEDPTYTPEVGRHRTDATQPYGSSVTTCDWVIPEFVGTPFLPTSIQTEDVGSLTMSTEPLSRKHHVLSGARPAILGSRNQQFEAAISRNVATVTEDTISDAVEGDDWTQPHTTTEIHNNDDETDKDIEIDGTQDESIDTDLPDTYNKVYSNVPEETHMLKYVPNCGYCNAKKFEYEPPGFCCRGGKVELAPLETPPQLQRLWDSADSNARHFRDNISMTTNVRDSGIYTFRAQGMMYHNIKSFGREGGAEHKHLELYLYDDDPNLEHRYRMCREEHQQKDKDVIKQIVSILRENTYSEHLRSMGHVENLDYYRITLNLDQSLNQKTYNTPITSEVAAVWIEGSERRGQFNKSVMLHGKDRSSHGIRSYHGCYDALSYPLFFPRGELGWHANIPKVGVSMGEVDAYRATHWASNANDEDAESPNHLCVSVRDYYCYKFQIRPGVFNPILHGKRLFQQFAVDTYIKIESSRLDFIRKNQDRLRADLYQGLVDTMLDGDIRAEKVGKRTVLSSSFIGGPRDMRRRYMDAMALVRKFGKPDIFLTMTCNPNWDEIRRELLPGQTPQDHSDLVVRVFHAKLQELKYRLTKQDILGKRKYKLTCPEQYDLLISAEIPDKKYHELRKMGRASCKNHYPRPFSDATLQGKDSYPVYRRRDDGRKEKVRGCELDNRWVVPYNPYLLRLFNCHINVEACGSIKVVKYLFKYIYKGHDRASVVMRDASKTDDDVDEIKQYRDARLHEEAPGILYCDFPEWFTWQSGKGKVWQRRKRDTGGQVGRIVSTHPAEGERYYLCVLLNHVAGAISYVDPRTVDGVRLPTFHEATERRGLLESDNTLDECLTEHALFQMPSALRRLFATILVYCEPSDVAVLWRKHLDAMSEDYQRRSESKTQVEQMVLIDIRNMLQSMGKDIKTFPLPPIIDTYDDAIATAREVYEEESVEPTVADVALKETLNEEQRAAYDKIMSAIDTDQGGLFFVDGPGGTGKTYLYRVLLATLRSQNKIVVATATSGVATSIMPGGRTAHSRFKIPLTIDDGVVCSFTKQSGTAELLRKASLIIWDEASMTKRQAVEALDNSMRDIMGRPGLPFGGKTIVFGGDFRQVLPVVRKGSRAQVVASSLRMSYLWESMSHLKLVSNMRAKNDPWFEEFLLRIGGGTEVTNRDGDIRLPGEVCVPYSGSDSDLDNLIDYVFPNLNENISDSTYITSRVILSTRNDWVDMINVKMIDRFQGAHTVYHSFDSAMDDPHNYYPPEFLNTLMPNGLPPHVLKLKIGCPVILLRNIDPANGFCNGTRLVVRGFQRNSIDAEIVLGQHAGKRIFLPRIPLCPSDDEMFPFQFKRMQFPIRLSFAMTVNKAQGQTIPNVGVYLPESVFSHGQLYVALSRATARSNIKILVIPAVDGNKRSRKGVRKNPTVDCGTYTKNIVYKELEISSMADTRDITALSTMRNESIISEIQVQLKHKNVIVDVKSKFRPSFTVEELGLPSLKNIMAISYPHQAFGRFGIQYLRNYVGINASSSMNTKPSVNLSVVFGNEAIPAGADVAYDATTGDFTKYNAWFEFQQCRSQCCYDLEQHRGQPHCVLHSYHLANTEKDTTVGMEVTRNFSTKASIVTFGTCHALDPTTTMKACN</sequence>
<dbReference type="Gene3D" id="3.40.50.300">
    <property type="entry name" value="P-loop containing nucleotide triphosphate hydrolases"/>
    <property type="match status" value="2"/>
</dbReference>
<feature type="domain" description="DNA helicase Pif1-like DEAD-box helicase" evidence="3">
    <location>
        <begin position="1108"/>
        <end position="1310"/>
    </location>
</feature>